<organism evidence="2 3">
    <name type="scientific">Phoenix dactylifera</name>
    <name type="common">Date palm</name>
    <dbReference type="NCBI Taxonomy" id="42345"/>
    <lineage>
        <taxon>Eukaryota</taxon>
        <taxon>Viridiplantae</taxon>
        <taxon>Streptophyta</taxon>
        <taxon>Embryophyta</taxon>
        <taxon>Tracheophyta</taxon>
        <taxon>Spermatophyta</taxon>
        <taxon>Magnoliopsida</taxon>
        <taxon>Liliopsida</taxon>
        <taxon>Arecaceae</taxon>
        <taxon>Coryphoideae</taxon>
        <taxon>Phoeniceae</taxon>
        <taxon>Phoenix</taxon>
    </lineage>
</organism>
<dbReference type="GeneID" id="120111787"/>
<accession>A0A8B9AQK3</accession>
<keyword evidence="2" id="KW-1185">Reference proteome</keyword>
<evidence type="ECO:0000313" key="3">
    <source>
        <dbReference type="RefSeq" id="XP_038985609.1"/>
    </source>
</evidence>
<reference evidence="3" key="2">
    <citation type="submission" date="2025-08" db="UniProtKB">
        <authorList>
            <consortium name="RefSeq"/>
        </authorList>
    </citation>
    <scope>IDENTIFICATION</scope>
    <source>
        <tissue evidence="3">Young leaves</tissue>
    </source>
</reference>
<proteinExistence type="predicted"/>
<dbReference type="AlphaFoldDB" id="A0A8B9AQK3"/>
<sequence length="116" mass="12612">MARTQQTARKSTGGKPPPDAHYKAMDEVSSEVNKLRKKIEGKDSVEDLDLQGTGSLLPDDEEEHLAGIIDDFDLGGFPCHVEELETFDLFGSGGGVVLVSDPTESLTNWDVKGKYC</sequence>
<reference evidence="2" key="1">
    <citation type="journal article" date="2019" name="Nat. Commun.">
        <title>Genome-wide association mapping of date palm fruit traits.</title>
        <authorList>
            <person name="Hazzouri K.M."/>
            <person name="Gros-Balthazard M."/>
            <person name="Flowers J.M."/>
            <person name="Copetti D."/>
            <person name="Lemansour A."/>
            <person name="Lebrun M."/>
            <person name="Masmoudi K."/>
            <person name="Ferrand S."/>
            <person name="Dhar M.I."/>
            <person name="Fresquez Z.A."/>
            <person name="Rosas U."/>
            <person name="Zhang J."/>
            <person name="Talag J."/>
            <person name="Lee S."/>
            <person name="Kudrna D."/>
            <person name="Powell R.F."/>
            <person name="Leitch I.J."/>
            <person name="Krueger R.R."/>
            <person name="Wing R.A."/>
            <person name="Amiri K.M.A."/>
            <person name="Purugganan M.D."/>
        </authorList>
    </citation>
    <scope>NUCLEOTIDE SEQUENCE [LARGE SCALE GENOMIC DNA]</scope>
    <source>
        <strain evidence="2">cv. Khalas</strain>
    </source>
</reference>
<evidence type="ECO:0000256" key="1">
    <source>
        <dbReference type="SAM" id="MobiDB-lite"/>
    </source>
</evidence>
<evidence type="ECO:0000313" key="2">
    <source>
        <dbReference type="Proteomes" id="UP000228380"/>
    </source>
</evidence>
<protein>
    <submittedName>
        <fullName evidence="3">Protein MEI2-like 3</fullName>
    </submittedName>
</protein>
<dbReference type="RefSeq" id="XP_038985609.1">
    <property type="nucleotide sequence ID" value="XM_039129681.1"/>
</dbReference>
<dbReference type="Proteomes" id="UP000228380">
    <property type="component" value="Chromosome 8"/>
</dbReference>
<feature type="compositionally biased region" description="Polar residues" evidence="1">
    <location>
        <begin position="1"/>
        <end position="10"/>
    </location>
</feature>
<name>A0A8B9AQK3_PHODC</name>
<dbReference type="OrthoDB" id="10265654at2759"/>
<feature type="region of interest" description="Disordered" evidence="1">
    <location>
        <begin position="1"/>
        <end position="27"/>
    </location>
</feature>
<dbReference type="KEGG" id="pda:120111787"/>
<gene>
    <name evidence="3" type="primary">LOC120111787</name>
</gene>